<evidence type="ECO:0000256" key="16">
    <source>
        <dbReference type="ARBA" id="ARBA00046528"/>
    </source>
</evidence>
<evidence type="ECO:0000256" key="13">
    <source>
        <dbReference type="ARBA" id="ARBA00023136"/>
    </source>
</evidence>
<comment type="function">
    <text evidence="1">Accessory subunit of the mitochondrial membrane respiratory chain NADH dehydrogenase (Complex I), that is believed not to be involved in catalysis. Complex I functions in the transfer of electrons from NADH to the respiratory chain. The immediate electron acceptor for the enzyme is believed to be ubiquinone.</text>
</comment>
<evidence type="ECO:0000256" key="8">
    <source>
        <dbReference type="ARBA" id="ARBA00022792"/>
    </source>
</evidence>
<sequence>MIPCTSLRIARNTRLASTIGRRYAHGPPSYNEPSGWLFGEKPPPAGQKRKKEEWENIWYIGMFGTMAFAGVMLYYKPDTSIKTWALDEARRRMDERGEKYKYEPTESK</sequence>
<name>A0A0D7BQK3_9AGAR</name>
<keyword evidence="12" id="KW-0496">Mitochondrion</keyword>
<proteinExistence type="inferred from homology"/>
<evidence type="ECO:0000256" key="9">
    <source>
        <dbReference type="ARBA" id="ARBA00022946"/>
    </source>
</evidence>
<evidence type="ECO:0000256" key="18">
    <source>
        <dbReference type="SAM" id="Phobius"/>
    </source>
</evidence>
<protein>
    <recommendedName>
        <fullName evidence="4">NADH dehydrogenase [ubiquinone] 1 beta subcomplex subunit 11, mitochondrial</fullName>
    </recommendedName>
    <alternativeName>
        <fullName evidence="15">Complex I-ESSS</fullName>
    </alternativeName>
    <alternativeName>
        <fullName evidence="14">NADH-ubiquinone oxidoreductase ESSS subunit</fullName>
    </alternativeName>
</protein>
<gene>
    <name evidence="19" type="ORF">CYLTODRAFT_366975</name>
</gene>
<dbReference type="STRING" id="1314674.A0A0D7BQK3"/>
<keyword evidence="9" id="KW-0809">Transit peptide</keyword>
<accession>A0A0D7BQK3</accession>
<evidence type="ECO:0000256" key="3">
    <source>
        <dbReference type="ARBA" id="ARBA00008915"/>
    </source>
</evidence>
<comment type="similarity">
    <text evidence="3">Belongs to the complex I NDUFB11 subunit family.</text>
</comment>
<evidence type="ECO:0000256" key="2">
    <source>
        <dbReference type="ARBA" id="ARBA00004434"/>
    </source>
</evidence>
<keyword evidence="7 18" id="KW-0812">Transmembrane</keyword>
<feature type="region of interest" description="Disordered" evidence="17">
    <location>
        <begin position="20"/>
        <end position="48"/>
    </location>
</feature>
<dbReference type="EMBL" id="KN880440">
    <property type="protein sequence ID" value="KIY72813.1"/>
    <property type="molecule type" value="Genomic_DNA"/>
</dbReference>
<evidence type="ECO:0000256" key="14">
    <source>
        <dbReference type="ARBA" id="ARBA00030753"/>
    </source>
</evidence>
<evidence type="ECO:0000256" key="5">
    <source>
        <dbReference type="ARBA" id="ARBA00022448"/>
    </source>
</evidence>
<evidence type="ECO:0000313" key="19">
    <source>
        <dbReference type="EMBL" id="KIY72813.1"/>
    </source>
</evidence>
<evidence type="ECO:0000256" key="15">
    <source>
        <dbReference type="ARBA" id="ARBA00031387"/>
    </source>
</evidence>
<evidence type="ECO:0000313" key="20">
    <source>
        <dbReference type="Proteomes" id="UP000054007"/>
    </source>
</evidence>
<dbReference type="GO" id="GO:0005743">
    <property type="term" value="C:mitochondrial inner membrane"/>
    <property type="evidence" value="ECO:0007669"/>
    <property type="project" value="UniProtKB-SubCell"/>
</dbReference>
<keyword evidence="10" id="KW-0249">Electron transport</keyword>
<evidence type="ECO:0000256" key="6">
    <source>
        <dbReference type="ARBA" id="ARBA00022660"/>
    </source>
</evidence>
<keyword evidence="6" id="KW-0679">Respiratory chain</keyword>
<dbReference type="AlphaFoldDB" id="A0A0D7BQK3"/>
<dbReference type="PANTHER" id="PTHR40637:SF1">
    <property type="entry name" value="ESSS SUBUNIT OF NADH:UBIQUINONE OXIDOREDUCTASE (COMPLEX I) PROTEIN"/>
    <property type="match status" value="1"/>
</dbReference>
<keyword evidence="20" id="KW-1185">Reference proteome</keyword>
<evidence type="ECO:0000256" key="4">
    <source>
        <dbReference type="ARBA" id="ARBA00018632"/>
    </source>
</evidence>
<dbReference type="Pfam" id="PF10183">
    <property type="entry name" value="ESSS"/>
    <property type="match status" value="1"/>
</dbReference>
<dbReference type="OrthoDB" id="2147978at2759"/>
<organism evidence="19 20">
    <name type="scientific">Cylindrobasidium torrendii FP15055 ss-10</name>
    <dbReference type="NCBI Taxonomy" id="1314674"/>
    <lineage>
        <taxon>Eukaryota</taxon>
        <taxon>Fungi</taxon>
        <taxon>Dikarya</taxon>
        <taxon>Basidiomycota</taxon>
        <taxon>Agaricomycotina</taxon>
        <taxon>Agaricomycetes</taxon>
        <taxon>Agaricomycetidae</taxon>
        <taxon>Agaricales</taxon>
        <taxon>Marasmiineae</taxon>
        <taxon>Physalacriaceae</taxon>
        <taxon>Cylindrobasidium</taxon>
    </lineage>
</organism>
<comment type="subcellular location">
    <subcellularLocation>
        <location evidence="2">Mitochondrion inner membrane</location>
        <topology evidence="2">Single-pass membrane protein</topology>
    </subcellularLocation>
</comment>
<feature type="transmembrane region" description="Helical" evidence="18">
    <location>
        <begin position="57"/>
        <end position="75"/>
    </location>
</feature>
<keyword evidence="5" id="KW-0813">Transport</keyword>
<reference evidence="19 20" key="1">
    <citation type="journal article" date="2015" name="Fungal Genet. Biol.">
        <title>Evolution of novel wood decay mechanisms in Agaricales revealed by the genome sequences of Fistulina hepatica and Cylindrobasidium torrendii.</title>
        <authorList>
            <person name="Floudas D."/>
            <person name="Held B.W."/>
            <person name="Riley R."/>
            <person name="Nagy L.G."/>
            <person name="Koehler G."/>
            <person name="Ransdell A.S."/>
            <person name="Younus H."/>
            <person name="Chow J."/>
            <person name="Chiniquy J."/>
            <person name="Lipzen A."/>
            <person name="Tritt A."/>
            <person name="Sun H."/>
            <person name="Haridas S."/>
            <person name="LaButti K."/>
            <person name="Ohm R.A."/>
            <person name="Kues U."/>
            <person name="Blanchette R.A."/>
            <person name="Grigoriev I.V."/>
            <person name="Minto R.E."/>
            <person name="Hibbett D.S."/>
        </authorList>
    </citation>
    <scope>NUCLEOTIDE SEQUENCE [LARGE SCALE GENOMIC DNA]</scope>
    <source>
        <strain evidence="19 20">FP15055 ss-10</strain>
    </source>
</reference>
<dbReference type="InterPro" id="IPR019329">
    <property type="entry name" value="NADH_UbQ_OxRdtase_ESSS_su"/>
</dbReference>
<evidence type="ECO:0000256" key="11">
    <source>
        <dbReference type="ARBA" id="ARBA00022989"/>
    </source>
</evidence>
<keyword evidence="13 18" id="KW-0472">Membrane</keyword>
<keyword evidence="11 18" id="KW-1133">Transmembrane helix</keyword>
<evidence type="ECO:0000256" key="12">
    <source>
        <dbReference type="ARBA" id="ARBA00023128"/>
    </source>
</evidence>
<evidence type="ECO:0000256" key="7">
    <source>
        <dbReference type="ARBA" id="ARBA00022692"/>
    </source>
</evidence>
<evidence type="ECO:0000256" key="1">
    <source>
        <dbReference type="ARBA" id="ARBA00003195"/>
    </source>
</evidence>
<comment type="subunit">
    <text evidence="16">Complex I is composed of 45 different subunits. Interacts with BCAP31.</text>
</comment>
<dbReference type="PANTHER" id="PTHR40637">
    <property type="entry name" value="ESSS SUBUNIT OF NADH:UBIQUINONE OXIDOREDUCTASE (COMPLEX I) PROTEIN"/>
    <property type="match status" value="1"/>
</dbReference>
<evidence type="ECO:0000256" key="17">
    <source>
        <dbReference type="SAM" id="MobiDB-lite"/>
    </source>
</evidence>
<dbReference type="Proteomes" id="UP000054007">
    <property type="component" value="Unassembled WGS sequence"/>
</dbReference>
<evidence type="ECO:0000256" key="10">
    <source>
        <dbReference type="ARBA" id="ARBA00022982"/>
    </source>
</evidence>
<keyword evidence="8" id="KW-0999">Mitochondrion inner membrane</keyword>